<evidence type="ECO:0000313" key="2">
    <source>
        <dbReference type="Proteomes" id="UP001221142"/>
    </source>
</evidence>
<evidence type="ECO:0008006" key="3">
    <source>
        <dbReference type="Google" id="ProtNLM"/>
    </source>
</evidence>
<gene>
    <name evidence="1" type="ORF">FB45DRAFT_1143401</name>
</gene>
<dbReference type="EMBL" id="JARKIF010000007">
    <property type="protein sequence ID" value="KAJ7635267.1"/>
    <property type="molecule type" value="Genomic_DNA"/>
</dbReference>
<dbReference type="InterPro" id="IPR032675">
    <property type="entry name" value="LRR_dom_sf"/>
</dbReference>
<evidence type="ECO:0000313" key="1">
    <source>
        <dbReference type="EMBL" id="KAJ7635267.1"/>
    </source>
</evidence>
<dbReference type="Gene3D" id="3.80.10.10">
    <property type="entry name" value="Ribonuclease Inhibitor"/>
    <property type="match status" value="1"/>
</dbReference>
<protein>
    <recommendedName>
        <fullName evidence="3">F-box domain-containing protein</fullName>
    </recommendedName>
</protein>
<dbReference type="Proteomes" id="UP001221142">
    <property type="component" value="Unassembled WGS sequence"/>
</dbReference>
<dbReference type="SUPFAM" id="SSF52047">
    <property type="entry name" value="RNI-like"/>
    <property type="match status" value="1"/>
</dbReference>
<keyword evidence="2" id="KW-1185">Reference proteome</keyword>
<name>A0AAD7C072_9AGAR</name>
<reference evidence="1" key="1">
    <citation type="submission" date="2023-03" db="EMBL/GenBank/DDBJ databases">
        <title>Massive genome expansion in bonnet fungi (Mycena s.s.) driven by repeated elements and novel gene families across ecological guilds.</title>
        <authorList>
            <consortium name="Lawrence Berkeley National Laboratory"/>
            <person name="Harder C.B."/>
            <person name="Miyauchi S."/>
            <person name="Viragh M."/>
            <person name="Kuo A."/>
            <person name="Thoen E."/>
            <person name="Andreopoulos B."/>
            <person name="Lu D."/>
            <person name="Skrede I."/>
            <person name="Drula E."/>
            <person name="Henrissat B."/>
            <person name="Morin E."/>
            <person name="Kohler A."/>
            <person name="Barry K."/>
            <person name="LaButti K."/>
            <person name="Morin E."/>
            <person name="Salamov A."/>
            <person name="Lipzen A."/>
            <person name="Mereny Z."/>
            <person name="Hegedus B."/>
            <person name="Baldrian P."/>
            <person name="Stursova M."/>
            <person name="Weitz H."/>
            <person name="Taylor A."/>
            <person name="Grigoriev I.V."/>
            <person name="Nagy L.G."/>
            <person name="Martin F."/>
            <person name="Kauserud H."/>
        </authorList>
    </citation>
    <scope>NUCLEOTIDE SEQUENCE</scope>
    <source>
        <strain evidence="1">9284</strain>
    </source>
</reference>
<sequence>MDRKLSQPEILGIIFNFVLTPVTSFSSDSDRPWMTGMVGKSNLASLARTCKTFRDPALDLLWCRQTSLQPALRLFPEDLWVSGEWGRQGFKERRREIVASDWRPVVYFARVRSLVLDDYTMPLSANNLWETLKHLLLRCPTAQLFPNLQDIRWLEQSHPTILPVLEIFSAPRLTSMGFTPGESVEDLTALRNLGTATSDLTDVVIRHTHMAGFEFHFQTDPAEPSVPAFPALEEISGFISPEILIQILSAMGQSRLTSIEADFYTSEGARLPTISTTTALYTAIAEHCSPSNLTTLCIPDNWVDGGAEELVPDEFAFGEYAIGPAALELLKPFTNLTSLTLDTFHGFDIDDDTVLRLARSWSKLEKLSLACIGPGRSPGYWPDVSTLSLEYLAVFCRELRELTLLFDATEIQRLSDVIDFDGSFSQGALKRLNVNFSPILDAGVVTSFLQERFPSLRSVSSGFWLEEDAEERAIWSEVSELFPDRY</sequence>
<proteinExistence type="predicted"/>
<organism evidence="1 2">
    <name type="scientific">Roridomyces roridus</name>
    <dbReference type="NCBI Taxonomy" id="1738132"/>
    <lineage>
        <taxon>Eukaryota</taxon>
        <taxon>Fungi</taxon>
        <taxon>Dikarya</taxon>
        <taxon>Basidiomycota</taxon>
        <taxon>Agaricomycotina</taxon>
        <taxon>Agaricomycetes</taxon>
        <taxon>Agaricomycetidae</taxon>
        <taxon>Agaricales</taxon>
        <taxon>Marasmiineae</taxon>
        <taxon>Mycenaceae</taxon>
        <taxon>Roridomyces</taxon>
    </lineage>
</organism>
<dbReference type="AlphaFoldDB" id="A0AAD7C072"/>
<comment type="caution">
    <text evidence="1">The sequence shown here is derived from an EMBL/GenBank/DDBJ whole genome shotgun (WGS) entry which is preliminary data.</text>
</comment>
<accession>A0AAD7C072</accession>